<dbReference type="GO" id="GO:0006355">
    <property type="term" value="P:regulation of DNA-templated transcription"/>
    <property type="evidence" value="ECO:0007669"/>
    <property type="project" value="InterPro"/>
</dbReference>
<dbReference type="InterPro" id="IPR051677">
    <property type="entry name" value="AfsR-DnrI-RedD_regulator"/>
</dbReference>
<reference evidence="5 6" key="1">
    <citation type="submission" date="2019-03" db="EMBL/GenBank/DDBJ databases">
        <title>Genomic Encyclopedia of Type Strains, Phase IV (KMG-IV): sequencing the most valuable type-strain genomes for metagenomic binning, comparative biology and taxonomic classification.</title>
        <authorList>
            <person name="Goeker M."/>
        </authorList>
    </citation>
    <scope>NUCLEOTIDE SEQUENCE [LARGE SCALE GENOMIC DNA]</scope>
    <source>
        <strain evidence="5 6">DSM 45934</strain>
    </source>
</reference>
<dbReference type="Gene3D" id="1.25.40.10">
    <property type="entry name" value="Tetratricopeptide repeat domain"/>
    <property type="match status" value="1"/>
</dbReference>
<dbReference type="PANTHER" id="PTHR35807">
    <property type="entry name" value="TRANSCRIPTIONAL REGULATOR REDD-RELATED"/>
    <property type="match status" value="1"/>
</dbReference>
<gene>
    <name evidence="5" type="ORF">EV192_103131</name>
</gene>
<organism evidence="5 6">
    <name type="scientific">Actinocrispum wychmicini</name>
    <dbReference type="NCBI Taxonomy" id="1213861"/>
    <lineage>
        <taxon>Bacteria</taxon>
        <taxon>Bacillati</taxon>
        <taxon>Actinomycetota</taxon>
        <taxon>Actinomycetes</taxon>
        <taxon>Pseudonocardiales</taxon>
        <taxon>Pseudonocardiaceae</taxon>
        <taxon>Actinocrispum</taxon>
    </lineage>
</organism>
<dbReference type="GO" id="GO:0003677">
    <property type="term" value="F:DNA binding"/>
    <property type="evidence" value="ECO:0007669"/>
    <property type="project" value="InterPro"/>
</dbReference>
<sequence>MEFRVFGQVEGRDDAGLSVAISPTGRAILAVLLLHLGQPITTERLITLVWDKPCNADTFYRHVTELRRSLADVFGAAARLPRSKNSALQLDLTEEAVDYHRFRNHFQAGKIAFTKKEFRAALTELRQAMRQCQGHPLTGVSASDGMANLRVRLDGERQNACQLLINTLLTLGRYSDALAEIDFYRTQWRHDEFLAAARERAAAGRGQEVVAGNVISKARSVVRPVRRFIAGDAGEASLDAAAGQLADAVRRQWEHEEALRRIHDPFPLPVRWHTAPAELTDHWANVARASATTLADPFAEGDLDQVADMLREVRRLVVLGRAGSGKTILVMRLVLKLLASPDTDLVPVIFSLGSWNPAEVSMRDWLADQLSRDHPGLAARGPDNITLAAALVRDGRILPVLDGFDEIADGLHGAALRSLNTLTTPLVLTSRTAEFEAAITATDVLTNAAGIELDELTLRDLTAYLPRTTTRTALRDGETTPIWDPVLARLDSAGDLKKVLSTPLMVGLARAIYSDTREHDPVELLDTGRFGTADAVEAHLLNAFVPAVYRHPPLDRDRRRYRRWDPDLAHQWLHQLARQLNRLGTRDLLWWQLGRTVPRVVTLAAFAAVGALAASLTGMLFTMGLEFLLTFGLVAGLMYGLSYGLVPGLLVGVTFTFLGGAASRLTGVLAIGFGVRVAAGIVFSLAVGVLFGALVTKEPEPQSIKFRVRGRLPEITRRVLVGLAVGPLVGVTFGVAFDLAGGPSAELGTAITGGIAGGLIAGPMVGLIGGLAVAVDIRTAISPADLLKSSRTNAVVQSVAIGLVFGAAFGVAFEVMTGQAASLATGPAVGLVAGVVVGLGMTAWGRWVLVARVWFSLTNKQPWVMIAFLEDAHRRGVLRQAGAVYQFRHARLQDHLASVTLGG</sequence>
<dbReference type="SUPFAM" id="SSF46894">
    <property type="entry name" value="C-terminal effector domain of the bipartite response regulators"/>
    <property type="match status" value="1"/>
</dbReference>
<dbReference type="RefSeq" id="WP_132115634.1">
    <property type="nucleotide sequence ID" value="NZ_SLWS01000003.1"/>
</dbReference>
<dbReference type="AlphaFoldDB" id="A0A4R2JTG6"/>
<feature type="domain" description="NACHT" evidence="4">
    <location>
        <begin position="314"/>
        <end position="407"/>
    </location>
</feature>
<dbReference type="PANTHER" id="PTHR35807:SF1">
    <property type="entry name" value="TRANSCRIPTIONAL REGULATOR REDD"/>
    <property type="match status" value="1"/>
</dbReference>
<feature type="transmembrane region" description="Helical" evidence="3">
    <location>
        <begin position="749"/>
        <end position="773"/>
    </location>
</feature>
<proteinExistence type="predicted"/>
<dbReference type="EMBL" id="SLWS01000003">
    <property type="protein sequence ID" value="TCO60556.1"/>
    <property type="molecule type" value="Genomic_DNA"/>
</dbReference>
<feature type="transmembrane region" description="Helical" evidence="3">
    <location>
        <begin position="668"/>
        <end position="694"/>
    </location>
</feature>
<dbReference type="SUPFAM" id="SSF48452">
    <property type="entry name" value="TPR-like"/>
    <property type="match status" value="1"/>
</dbReference>
<feature type="transmembrane region" description="Helical" evidence="3">
    <location>
        <begin position="828"/>
        <end position="855"/>
    </location>
</feature>
<dbReference type="InterPro" id="IPR036388">
    <property type="entry name" value="WH-like_DNA-bd_sf"/>
</dbReference>
<keyword evidence="2" id="KW-0804">Transcription</keyword>
<dbReference type="Proteomes" id="UP000295680">
    <property type="component" value="Unassembled WGS sequence"/>
</dbReference>
<evidence type="ECO:0000256" key="1">
    <source>
        <dbReference type="ARBA" id="ARBA00023015"/>
    </source>
</evidence>
<dbReference type="SUPFAM" id="SSF52540">
    <property type="entry name" value="P-loop containing nucleoside triphosphate hydrolases"/>
    <property type="match status" value="1"/>
</dbReference>
<evidence type="ECO:0000313" key="6">
    <source>
        <dbReference type="Proteomes" id="UP000295680"/>
    </source>
</evidence>
<dbReference type="SMART" id="SM01043">
    <property type="entry name" value="BTAD"/>
    <property type="match status" value="1"/>
</dbReference>
<dbReference type="InterPro" id="IPR016032">
    <property type="entry name" value="Sig_transdc_resp-reg_C-effctor"/>
</dbReference>
<dbReference type="InterPro" id="IPR011990">
    <property type="entry name" value="TPR-like_helical_dom_sf"/>
</dbReference>
<dbReference type="PROSITE" id="PS50837">
    <property type="entry name" value="NACHT"/>
    <property type="match status" value="1"/>
</dbReference>
<keyword evidence="3" id="KW-1133">Transmembrane helix</keyword>
<keyword evidence="3" id="KW-0472">Membrane</keyword>
<feature type="transmembrane region" description="Helical" evidence="3">
    <location>
        <begin position="715"/>
        <end position="737"/>
    </location>
</feature>
<feature type="transmembrane region" description="Helical" evidence="3">
    <location>
        <begin position="794"/>
        <end position="816"/>
    </location>
</feature>
<dbReference type="Pfam" id="PF03704">
    <property type="entry name" value="BTAD"/>
    <property type="match status" value="1"/>
</dbReference>
<keyword evidence="1" id="KW-0805">Transcription regulation</keyword>
<feature type="transmembrane region" description="Helical" evidence="3">
    <location>
        <begin position="603"/>
        <end position="629"/>
    </location>
</feature>
<name>A0A4R2JTG6_9PSEU</name>
<dbReference type="InterPro" id="IPR027417">
    <property type="entry name" value="P-loop_NTPase"/>
</dbReference>
<protein>
    <submittedName>
        <fullName evidence="5">Transcriptional regulator</fullName>
    </submittedName>
</protein>
<evidence type="ECO:0000256" key="2">
    <source>
        <dbReference type="ARBA" id="ARBA00023163"/>
    </source>
</evidence>
<dbReference type="Pfam" id="PF05729">
    <property type="entry name" value="NACHT"/>
    <property type="match status" value="1"/>
</dbReference>
<evidence type="ECO:0000313" key="5">
    <source>
        <dbReference type="EMBL" id="TCO60556.1"/>
    </source>
</evidence>
<dbReference type="Gene3D" id="1.10.10.10">
    <property type="entry name" value="Winged helix-like DNA-binding domain superfamily/Winged helix DNA-binding domain"/>
    <property type="match status" value="1"/>
</dbReference>
<dbReference type="InterPro" id="IPR007111">
    <property type="entry name" value="NACHT_NTPase"/>
</dbReference>
<feature type="transmembrane region" description="Helical" evidence="3">
    <location>
        <begin position="641"/>
        <end position="662"/>
    </location>
</feature>
<evidence type="ECO:0000259" key="4">
    <source>
        <dbReference type="PROSITE" id="PS50837"/>
    </source>
</evidence>
<dbReference type="InterPro" id="IPR005158">
    <property type="entry name" value="BTAD"/>
</dbReference>
<evidence type="ECO:0000256" key="3">
    <source>
        <dbReference type="SAM" id="Phobius"/>
    </source>
</evidence>
<keyword evidence="6" id="KW-1185">Reference proteome</keyword>
<accession>A0A4R2JTG6</accession>
<keyword evidence="3" id="KW-0812">Transmembrane</keyword>
<dbReference type="OrthoDB" id="419058at2"/>
<comment type="caution">
    <text evidence="5">The sequence shown here is derived from an EMBL/GenBank/DDBJ whole genome shotgun (WGS) entry which is preliminary data.</text>
</comment>
<dbReference type="Gene3D" id="3.40.50.300">
    <property type="entry name" value="P-loop containing nucleotide triphosphate hydrolases"/>
    <property type="match status" value="1"/>
</dbReference>